<keyword evidence="2" id="KW-1185">Reference proteome</keyword>
<evidence type="ECO:0000313" key="2">
    <source>
        <dbReference type="Proteomes" id="UP000580891"/>
    </source>
</evidence>
<dbReference type="InterPro" id="IPR006439">
    <property type="entry name" value="HAD-SF_hydro_IA"/>
</dbReference>
<organism evidence="1 2">
    <name type="scientific">[Anoxybacillus] calidus</name>
    <dbReference type="NCBI Taxonomy" id="575178"/>
    <lineage>
        <taxon>Bacteria</taxon>
        <taxon>Bacillati</taxon>
        <taxon>Bacillota</taxon>
        <taxon>Bacilli</taxon>
        <taxon>Bacillales</taxon>
        <taxon>Anoxybacillaceae</taxon>
        <taxon>Paranoxybacillus</taxon>
    </lineage>
</organism>
<name>A0A7V9Z2W5_9BACL</name>
<dbReference type="NCBIfam" id="TIGR01549">
    <property type="entry name" value="HAD-SF-IA-v1"/>
    <property type="match status" value="1"/>
</dbReference>
<dbReference type="InterPro" id="IPR036412">
    <property type="entry name" value="HAD-like_sf"/>
</dbReference>
<gene>
    <name evidence="1" type="ORF">HNQ85_003253</name>
</gene>
<keyword evidence="1" id="KW-0378">Hydrolase</keyword>
<dbReference type="PANTHER" id="PTHR43434:SF1">
    <property type="entry name" value="PHOSPHOGLYCOLATE PHOSPHATASE"/>
    <property type="match status" value="1"/>
</dbReference>
<dbReference type="Gene3D" id="1.10.150.240">
    <property type="entry name" value="Putative phosphatase, domain 2"/>
    <property type="match status" value="1"/>
</dbReference>
<dbReference type="GO" id="GO:0006281">
    <property type="term" value="P:DNA repair"/>
    <property type="evidence" value="ECO:0007669"/>
    <property type="project" value="TreeGrafter"/>
</dbReference>
<proteinExistence type="predicted"/>
<dbReference type="GO" id="GO:0008967">
    <property type="term" value="F:phosphoglycolate phosphatase activity"/>
    <property type="evidence" value="ECO:0007669"/>
    <property type="project" value="TreeGrafter"/>
</dbReference>
<sequence length="228" mass="26070">MNVIRFAVIFDMDGTLFQTEKILVPALHKTFDRLRSAGEWKGETPVQKYLKILGGTLPEVWRQLLPDAAEKTREEADKWFLEYLIEEIQQGNGELYPEVMATLEQLKKNGIPLFVASNGLERYIDAINQYFSLGQYIIDFYSVGRFQCTSKSALVGKLLKDYRIEKAIMIGDRISDIQAAKDNKLWSVGCQFGFADHSELAEADYIVNQFSEIVSIVQRIWQKADVVS</sequence>
<dbReference type="AlphaFoldDB" id="A0A7V9Z2W5"/>
<dbReference type="SUPFAM" id="SSF56784">
    <property type="entry name" value="HAD-like"/>
    <property type="match status" value="1"/>
</dbReference>
<dbReference type="EMBL" id="JACDUU010000010">
    <property type="protein sequence ID" value="MBA2872938.1"/>
    <property type="molecule type" value="Genomic_DNA"/>
</dbReference>
<dbReference type="SFLD" id="SFLDG01129">
    <property type="entry name" value="C1.5:_HAD__Beta-PGM__Phosphata"/>
    <property type="match status" value="1"/>
</dbReference>
<evidence type="ECO:0000313" key="1">
    <source>
        <dbReference type="EMBL" id="MBA2872938.1"/>
    </source>
</evidence>
<reference evidence="1 2" key="1">
    <citation type="submission" date="2020-07" db="EMBL/GenBank/DDBJ databases">
        <title>Genomic Encyclopedia of Type Strains, Phase IV (KMG-IV): sequencing the most valuable type-strain genomes for metagenomic binning, comparative biology and taxonomic classification.</title>
        <authorList>
            <person name="Goeker M."/>
        </authorList>
    </citation>
    <scope>NUCLEOTIDE SEQUENCE [LARGE SCALE GENOMIC DNA]</scope>
    <source>
        <strain evidence="1 2">DSM 25220</strain>
    </source>
</reference>
<dbReference type="InterPro" id="IPR023198">
    <property type="entry name" value="PGP-like_dom2"/>
</dbReference>
<accession>A0A7V9Z2W5</accession>
<dbReference type="PANTHER" id="PTHR43434">
    <property type="entry name" value="PHOSPHOGLYCOLATE PHOSPHATASE"/>
    <property type="match status" value="1"/>
</dbReference>
<dbReference type="Gene3D" id="3.40.50.1000">
    <property type="entry name" value="HAD superfamily/HAD-like"/>
    <property type="match status" value="1"/>
</dbReference>
<dbReference type="Proteomes" id="UP000580891">
    <property type="component" value="Unassembled WGS sequence"/>
</dbReference>
<dbReference type="SFLD" id="SFLDS00003">
    <property type="entry name" value="Haloacid_Dehalogenase"/>
    <property type="match status" value="1"/>
</dbReference>
<dbReference type="InterPro" id="IPR023214">
    <property type="entry name" value="HAD_sf"/>
</dbReference>
<dbReference type="RefSeq" id="WP_181538682.1">
    <property type="nucleotide sequence ID" value="NZ_JACDUU010000010.1"/>
</dbReference>
<dbReference type="Pfam" id="PF00702">
    <property type="entry name" value="Hydrolase"/>
    <property type="match status" value="1"/>
</dbReference>
<comment type="caution">
    <text evidence="1">The sequence shown here is derived from an EMBL/GenBank/DDBJ whole genome shotgun (WGS) entry which is preliminary data.</text>
</comment>
<dbReference type="InterPro" id="IPR050155">
    <property type="entry name" value="HAD-like_hydrolase_sf"/>
</dbReference>
<protein>
    <submittedName>
        <fullName evidence="1">HAD superfamily hydrolase (TIGR01549 family)</fullName>
    </submittedName>
</protein>